<gene>
    <name evidence="3" type="ORF">NCTC10254_02466</name>
</gene>
<dbReference type="Proteomes" id="UP000249886">
    <property type="component" value="Unassembled WGS sequence"/>
</dbReference>
<dbReference type="GeneID" id="84574545"/>
<reference evidence="3 4" key="1">
    <citation type="submission" date="2018-06" db="EMBL/GenBank/DDBJ databases">
        <authorList>
            <consortium name="Pathogen Informatics"/>
            <person name="Doyle S."/>
        </authorList>
    </citation>
    <scope>NUCLEOTIDE SEQUENCE [LARGE SCALE GENOMIC DNA]</scope>
    <source>
        <strain evidence="3 4">NCTC10254</strain>
    </source>
</reference>
<dbReference type="RefSeq" id="WP_005521363.1">
    <property type="nucleotide sequence ID" value="NZ_CAJPQJ010000009.1"/>
</dbReference>
<dbReference type="GO" id="GO:0046872">
    <property type="term" value="F:metal ion binding"/>
    <property type="evidence" value="ECO:0007669"/>
    <property type="project" value="InterPro"/>
</dbReference>
<dbReference type="SUPFAM" id="SSF51735">
    <property type="entry name" value="NAD(P)-binding Rossmann-fold domains"/>
    <property type="match status" value="1"/>
</dbReference>
<evidence type="ECO:0000313" key="4">
    <source>
        <dbReference type="Proteomes" id="UP000249886"/>
    </source>
</evidence>
<evidence type="ECO:0000259" key="2">
    <source>
        <dbReference type="PROSITE" id="PS50975"/>
    </source>
</evidence>
<dbReference type="InterPro" id="IPR036291">
    <property type="entry name" value="NAD(P)-bd_dom_sf"/>
</dbReference>
<keyword evidence="1" id="KW-0547">Nucleotide-binding</keyword>
<comment type="caution">
    <text evidence="3">The sequence shown here is derived from an EMBL/GenBank/DDBJ whole genome shotgun (WGS) entry which is preliminary data.</text>
</comment>
<feature type="domain" description="ATP-grasp" evidence="2">
    <location>
        <begin position="113"/>
        <end position="289"/>
    </location>
</feature>
<dbReference type="EMBL" id="UARK01000034">
    <property type="protein sequence ID" value="SPW33683.1"/>
    <property type="molecule type" value="Genomic_DNA"/>
</dbReference>
<keyword evidence="1" id="KW-0067">ATP-binding</keyword>
<dbReference type="Gene3D" id="3.40.50.20">
    <property type="match status" value="1"/>
</dbReference>
<accession>A0A448TM06</accession>
<dbReference type="GO" id="GO:0005524">
    <property type="term" value="F:ATP binding"/>
    <property type="evidence" value="ECO:0007669"/>
    <property type="project" value="UniProtKB-UniRule"/>
</dbReference>
<evidence type="ECO:0000313" key="3">
    <source>
        <dbReference type="EMBL" id="SPW33683.1"/>
    </source>
</evidence>
<dbReference type="Gene3D" id="3.30.470.20">
    <property type="entry name" value="ATP-grasp fold, B domain"/>
    <property type="match status" value="1"/>
</dbReference>
<dbReference type="InterPro" id="IPR003806">
    <property type="entry name" value="ATP-grasp_PylC-type"/>
</dbReference>
<dbReference type="SUPFAM" id="SSF56059">
    <property type="entry name" value="Glutathione synthetase ATP-binding domain-like"/>
    <property type="match status" value="1"/>
</dbReference>
<protein>
    <submittedName>
        <fullName evidence="3">Carbamoyl phosphate synthase-like protein</fullName>
    </submittedName>
</protein>
<dbReference type="InterPro" id="IPR048764">
    <property type="entry name" value="PylC_N"/>
</dbReference>
<dbReference type="AlphaFoldDB" id="A0A448TM06"/>
<sequence length="289" mass="30652">MNILITGVGGPAGRALVSQLATTSHNVVGVDMQEVALADIDSFELVPAANDPDMINQLAALVDHYDVDLLIPTVADELPMVAKASQLGQLSNAQVVISPLEAVEKCFDKLLTMRALREAGVSVPPFGLPSDFTSSYDVFEQLGGAIITKPRVARGGRGFAIHTSPEKFQLESYDDSYIIQAFAPGEEFAPMVYIGDQPGNETVSIVAKTQEEFCETAAPIVRSVDTANALDVALLAVKACHALKLKGPIDLDVRRMADGHPVVLEVNARFGANSSLAPELLAEVLKSAA</sequence>
<dbReference type="InterPro" id="IPR011761">
    <property type="entry name" value="ATP-grasp"/>
</dbReference>
<organism evidence="3 4">
    <name type="scientific">Corynebacterium matruchotii</name>
    <dbReference type="NCBI Taxonomy" id="43768"/>
    <lineage>
        <taxon>Bacteria</taxon>
        <taxon>Bacillati</taxon>
        <taxon>Actinomycetota</taxon>
        <taxon>Actinomycetes</taxon>
        <taxon>Mycobacteriales</taxon>
        <taxon>Corynebacteriaceae</taxon>
        <taxon>Corynebacterium</taxon>
    </lineage>
</organism>
<dbReference type="Pfam" id="PF21360">
    <property type="entry name" value="PylC-like_N"/>
    <property type="match status" value="1"/>
</dbReference>
<dbReference type="Pfam" id="PF02655">
    <property type="entry name" value="ATP-grasp_3"/>
    <property type="match status" value="1"/>
</dbReference>
<dbReference type="InterPro" id="IPR013815">
    <property type="entry name" value="ATP_grasp_subdomain_1"/>
</dbReference>
<evidence type="ECO:0000256" key="1">
    <source>
        <dbReference type="PROSITE-ProRule" id="PRU00409"/>
    </source>
</evidence>
<dbReference type="PROSITE" id="PS50975">
    <property type="entry name" value="ATP_GRASP"/>
    <property type="match status" value="1"/>
</dbReference>
<proteinExistence type="predicted"/>
<name>A0A448TM06_9CORY</name>
<dbReference type="Gene3D" id="3.30.1490.20">
    <property type="entry name" value="ATP-grasp fold, A domain"/>
    <property type="match status" value="1"/>
</dbReference>